<evidence type="ECO:0000313" key="1">
    <source>
        <dbReference type="EMBL" id="MBX73694.1"/>
    </source>
</evidence>
<accession>A0A2P2R3I3</accession>
<reference evidence="1" key="1">
    <citation type="submission" date="2018-02" db="EMBL/GenBank/DDBJ databases">
        <title>Rhizophora mucronata_Transcriptome.</title>
        <authorList>
            <person name="Meera S.P."/>
            <person name="Sreeshan A."/>
            <person name="Augustine A."/>
        </authorList>
    </citation>
    <scope>NUCLEOTIDE SEQUENCE</scope>
    <source>
        <tissue evidence="1">Leaf</tissue>
    </source>
</reference>
<organism evidence="1">
    <name type="scientific">Rhizophora mucronata</name>
    <name type="common">Asiatic mangrove</name>
    <dbReference type="NCBI Taxonomy" id="61149"/>
    <lineage>
        <taxon>Eukaryota</taxon>
        <taxon>Viridiplantae</taxon>
        <taxon>Streptophyta</taxon>
        <taxon>Embryophyta</taxon>
        <taxon>Tracheophyta</taxon>
        <taxon>Spermatophyta</taxon>
        <taxon>Magnoliopsida</taxon>
        <taxon>eudicotyledons</taxon>
        <taxon>Gunneridae</taxon>
        <taxon>Pentapetalae</taxon>
        <taxon>rosids</taxon>
        <taxon>fabids</taxon>
        <taxon>Malpighiales</taxon>
        <taxon>Rhizophoraceae</taxon>
        <taxon>Rhizophora</taxon>
    </lineage>
</organism>
<sequence>MSTKDYKHSRQIESFLSIASHP</sequence>
<dbReference type="AlphaFoldDB" id="A0A2P2R3I3"/>
<proteinExistence type="predicted"/>
<dbReference type="EMBL" id="GGEC01093210">
    <property type="protein sequence ID" value="MBX73694.1"/>
    <property type="molecule type" value="Transcribed_RNA"/>
</dbReference>
<protein>
    <submittedName>
        <fullName evidence="1">Uncharacterized protein</fullName>
    </submittedName>
</protein>
<name>A0A2P2R3I3_RHIMU</name>